<dbReference type="InterPro" id="IPR050583">
    <property type="entry name" value="Mycobacterial_A85_antigen"/>
</dbReference>
<dbReference type="RefSeq" id="WP_197524963.1">
    <property type="nucleotide sequence ID" value="NZ_SJPH01000004.1"/>
</dbReference>
<dbReference type="SUPFAM" id="SSF53474">
    <property type="entry name" value="alpha/beta-Hydrolases"/>
    <property type="match status" value="1"/>
</dbReference>
<feature type="chain" id="PRO_5022698965" evidence="1">
    <location>
        <begin position="22"/>
        <end position="442"/>
    </location>
</feature>
<sequence length="442" mass="47487" precursor="true">MPKIRTLVLLGLSMLVAPTYAAAQAPPDPDYVRRPLFETYADFRDALDAATGIGDAATRTAAVDVLWQDLTNAGQTPFAVGNRVAFLYRGAATSVGWRGDFNRWGVAAGVKLGQSDVWIHEATFPSDARTDYKVFLNGSNWVLDPANPLQMWGGFGPNSELRMPSYEYPQETIRKAGVARGTLTPPIRFASQNLGNALNYRVYTPAGYELGELANLPTVYVTDGHEYAADHLGSMAAVMDNLIAEGTLAPAIAVFIDPRDPATGQNLRAELYLANAEFADFVADELMPTIDAAFRTDARREARTILGTSYGGFFSAYFGAYRSDAVRNLALQSPALSLPLIDVYANYPLQGQNIVMTGGTFGDDTNPNALADALTAAGYDFSYEKVNDGHSWGAWRAQLDSVLLKTVGPPIPEPSTAALGMSSLGLVSLSGLLLGRGHAVRD</sequence>
<dbReference type="Proteomes" id="UP000318995">
    <property type="component" value="Unassembled WGS sequence"/>
</dbReference>
<reference evidence="2 3" key="1">
    <citation type="submission" date="2019-02" db="EMBL/GenBank/DDBJ databases">
        <title>Deep-cultivation of Planctomycetes and their phenomic and genomic characterization uncovers novel biology.</title>
        <authorList>
            <person name="Wiegand S."/>
            <person name="Jogler M."/>
            <person name="Boedeker C."/>
            <person name="Pinto D."/>
            <person name="Vollmers J."/>
            <person name="Rivas-Marin E."/>
            <person name="Kohn T."/>
            <person name="Peeters S.H."/>
            <person name="Heuer A."/>
            <person name="Rast P."/>
            <person name="Oberbeckmann S."/>
            <person name="Bunk B."/>
            <person name="Jeske O."/>
            <person name="Meyerdierks A."/>
            <person name="Storesund J.E."/>
            <person name="Kallscheuer N."/>
            <person name="Luecker S."/>
            <person name="Lage O.M."/>
            <person name="Pohl T."/>
            <person name="Merkel B.J."/>
            <person name="Hornburger P."/>
            <person name="Mueller R.-W."/>
            <person name="Bruemmer F."/>
            <person name="Labrenz M."/>
            <person name="Spormann A.M."/>
            <person name="Op Den Camp H."/>
            <person name="Overmann J."/>
            <person name="Amann R."/>
            <person name="Jetten M.S.M."/>
            <person name="Mascher T."/>
            <person name="Medema M.H."/>
            <person name="Devos D.P."/>
            <person name="Kaster A.-K."/>
            <person name="Ovreas L."/>
            <person name="Rohde M."/>
            <person name="Galperin M.Y."/>
            <person name="Jogler C."/>
        </authorList>
    </citation>
    <scope>NUCLEOTIDE SEQUENCE [LARGE SCALE GENOMIC DNA]</scope>
    <source>
        <strain evidence="2 3">Pla111</strain>
    </source>
</reference>
<evidence type="ECO:0000256" key="1">
    <source>
        <dbReference type="SAM" id="SignalP"/>
    </source>
</evidence>
<feature type="signal peptide" evidence="1">
    <location>
        <begin position="1"/>
        <end position="21"/>
    </location>
</feature>
<dbReference type="InterPro" id="IPR014756">
    <property type="entry name" value="Ig_E-set"/>
</dbReference>
<dbReference type="InterPro" id="IPR000801">
    <property type="entry name" value="Esterase-like"/>
</dbReference>
<protein>
    <submittedName>
        <fullName evidence="2">Carbohydrate acetyl esterase/feruloyl esterase</fullName>
    </submittedName>
</protein>
<organism evidence="2 3">
    <name type="scientific">Botrimarina hoheduenensis</name>
    <dbReference type="NCBI Taxonomy" id="2528000"/>
    <lineage>
        <taxon>Bacteria</taxon>
        <taxon>Pseudomonadati</taxon>
        <taxon>Planctomycetota</taxon>
        <taxon>Planctomycetia</taxon>
        <taxon>Pirellulales</taxon>
        <taxon>Lacipirellulaceae</taxon>
        <taxon>Botrimarina</taxon>
    </lineage>
</organism>
<proteinExistence type="predicted"/>
<dbReference type="PANTHER" id="PTHR48098">
    <property type="entry name" value="ENTEROCHELIN ESTERASE-RELATED"/>
    <property type="match status" value="1"/>
</dbReference>
<comment type="caution">
    <text evidence="2">The sequence shown here is derived from an EMBL/GenBank/DDBJ whole genome shotgun (WGS) entry which is preliminary data.</text>
</comment>
<dbReference type="InterPro" id="IPR029058">
    <property type="entry name" value="AB_hydrolase_fold"/>
</dbReference>
<dbReference type="Gene3D" id="3.40.50.1820">
    <property type="entry name" value="alpha/beta hydrolase"/>
    <property type="match status" value="1"/>
</dbReference>
<keyword evidence="1" id="KW-0732">Signal</keyword>
<dbReference type="SUPFAM" id="SSF81296">
    <property type="entry name" value="E set domains"/>
    <property type="match status" value="1"/>
</dbReference>
<dbReference type="AlphaFoldDB" id="A0A5C5VZ17"/>
<dbReference type="Pfam" id="PF00756">
    <property type="entry name" value="Esterase"/>
    <property type="match status" value="1"/>
</dbReference>
<dbReference type="InterPro" id="IPR013783">
    <property type="entry name" value="Ig-like_fold"/>
</dbReference>
<keyword evidence="3" id="KW-1185">Reference proteome</keyword>
<dbReference type="PANTHER" id="PTHR48098:SF3">
    <property type="entry name" value="IRON(III) ENTEROBACTIN ESTERASE"/>
    <property type="match status" value="1"/>
</dbReference>
<evidence type="ECO:0000313" key="3">
    <source>
        <dbReference type="Proteomes" id="UP000318995"/>
    </source>
</evidence>
<dbReference type="EMBL" id="SJPH01000004">
    <property type="protein sequence ID" value="TWT43327.1"/>
    <property type="molecule type" value="Genomic_DNA"/>
</dbReference>
<dbReference type="Gene3D" id="2.60.40.10">
    <property type="entry name" value="Immunoglobulins"/>
    <property type="match status" value="1"/>
</dbReference>
<evidence type="ECO:0000313" key="2">
    <source>
        <dbReference type="EMBL" id="TWT43327.1"/>
    </source>
</evidence>
<accession>A0A5C5VZ17</accession>
<gene>
    <name evidence="2" type="primary">axe1-6A</name>
    <name evidence="2" type="ORF">Pla111_22780</name>
</gene>
<name>A0A5C5VZ17_9BACT</name>